<protein>
    <submittedName>
        <fullName evidence="2">Uncharacterized protein</fullName>
    </submittedName>
</protein>
<dbReference type="EMBL" id="BJWL01000023">
    <property type="protein sequence ID" value="GFZ11834.1"/>
    <property type="molecule type" value="Genomic_DNA"/>
</dbReference>
<dbReference type="PANTHER" id="PTHR35288">
    <property type="entry name" value="TAIL FIBER"/>
    <property type="match status" value="1"/>
</dbReference>
<dbReference type="Proteomes" id="UP000585474">
    <property type="component" value="Unassembled WGS sequence"/>
</dbReference>
<gene>
    <name evidence="2" type="ORF">Acr_23g0002190</name>
</gene>
<dbReference type="OrthoDB" id="2016444at2759"/>
<feature type="signal peptide" evidence="1">
    <location>
        <begin position="1"/>
        <end position="15"/>
    </location>
</feature>
<evidence type="ECO:0000313" key="2">
    <source>
        <dbReference type="EMBL" id="GFZ11834.1"/>
    </source>
</evidence>
<sequence>MRYSFLLLLRIPCKAGICSSPLEVTACHLIATAKWPAVVVKALLYPGAVLHAAHKSQVIPGFNNLLTNTYNLWDFDDSVDIQRIEVLVGSIFCVAGALLSLRAGRIALIGSSLIVWGLFREAMLELHAKRPIVVENYPISFLATLLAFFSIKSDVRQLIRSFKPRRHRKEKHN</sequence>
<accession>A0A7J0GMD5</accession>
<feature type="chain" id="PRO_5029475749" evidence="1">
    <location>
        <begin position="16"/>
        <end position="173"/>
    </location>
</feature>
<comment type="caution">
    <text evidence="2">The sequence shown here is derived from an EMBL/GenBank/DDBJ whole genome shotgun (WGS) entry which is preliminary data.</text>
</comment>
<keyword evidence="1" id="KW-0732">Signal</keyword>
<evidence type="ECO:0000256" key="1">
    <source>
        <dbReference type="SAM" id="SignalP"/>
    </source>
</evidence>
<dbReference type="AlphaFoldDB" id="A0A7J0GMD5"/>
<dbReference type="PANTHER" id="PTHR35288:SF2">
    <property type="entry name" value="TRANSMEMBRANE PROTEIN"/>
    <property type="match status" value="1"/>
</dbReference>
<organism evidence="2 3">
    <name type="scientific">Actinidia rufa</name>
    <dbReference type="NCBI Taxonomy" id="165716"/>
    <lineage>
        <taxon>Eukaryota</taxon>
        <taxon>Viridiplantae</taxon>
        <taxon>Streptophyta</taxon>
        <taxon>Embryophyta</taxon>
        <taxon>Tracheophyta</taxon>
        <taxon>Spermatophyta</taxon>
        <taxon>Magnoliopsida</taxon>
        <taxon>eudicotyledons</taxon>
        <taxon>Gunneridae</taxon>
        <taxon>Pentapetalae</taxon>
        <taxon>asterids</taxon>
        <taxon>Ericales</taxon>
        <taxon>Actinidiaceae</taxon>
        <taxon>Actinidia</taxon>
    </lineage>
</organism>
<proteinExistence type="predicted"/>
<name>A0A7J0GMD5_9ERIC</name>
<keyword evidence="3" id="KW-1185">Reference proteome</keyword>
<evidence type="ECO:0000313" key="3">
    <source>
        <dbReference type="Proteomes" id="UP000585474"/>
    </source>
</evidence>
<reference evidence="2 3" key="1">
    <citation type="submission" date="2019-07" db="EMBL/GenBank/DDBJ databases">
        <title>De Novo Assembly of kiwifruit Actinidia rufa.</title>
        <authorList>
            <person name="Sugita-Konishi S."/>
            <person name="Sato K."/>
            <person name="Mori E."/>
            <person name="Abe Y."/>
            <person name="Kisaki G."/>
            <person name="Hamano K."/>
            <person name="Suezawa K."/>
            <person name="Otani M."/>
            <person name="Fukuda T."/>
            <person name="Manabe T."/>
            <person name="Gomi K."/>
            <person name="Tabuchi M."/>
            <person name="Akimitsu K."/>
            <person name="Kataoka I."/>
        </authorList>
    </citation>
    <scope>NUCLEOTIDE SEQUENCE [LARGE SCALE GENOMIC DNA]</scope>
    <source>
        <strain evidence="3">cv. Fuchu</strain>
    </source>
</reference>